<dbReference type="InterPro" id="IPR036322">
    <property type="entry name" value="WD40_repeat_dom_sf"/>
</dbReference>
<dbReference type="PANTHER" id="PTHR14604:SF4">
    <property type="entry name" value="F-BOX DOMAIN-CONTAINING PROTEIN"/>
    <property type="match status" value="1"/>
</dbReference>
<feature type="repeat" description="WD" evidence="3">
    <location>
        <begin position="876"/>
        <end position="917"/>
    </location>
</feature>
<dbReference type="InterPro" id="IPR015943">
    <property type="entry name" value="WD40/YVTN_repeat-like_dom_sf"/>
</dbReference>
<keyword evidence="2" id="KW-0677">Repeat</keyword>
<dbReference type="InterPro" id="IPR011600">
    <property type="entry name" value="Pept_C14_caspase"/>
</dbReference>
<dbReference type="PROSITE" id="PS00678">
    <property type="entry name" value="WD_REPEATS_1"/>
    <property type="match status" value="4"/>
</dbReference>
<keyword evidence="1 3" id="KW-0853">WD repeat</keyword>
<sequence length="1624" mass="184808">MTKHTFFIFSGLFLCGLIFSQSEKPPQRFKKLVQQLQSSNIDESLSALLKIRHLGDEAKAIRPLLMKALESRRDHNATRHALDIIDKLLTQATQKHIVTLSKKRSSVRRMIQNLGGLNILGASEDFRQRLRYGKRHALIVGINQYKYYTSLEGANFDAGELASVLSERYGFENVIYLCDTIPTQVYQVNELEKIREDPFFDVYSFKNSRYGTEKIIVAKGYIDKAVLQKHIDEICSNVDANDALMFFYAGHGVTGHIVTADSREGTPQNLALKQIAQQLANTNARHILMILDCCFGGSILQEEYKPKLQGYNESTFEFGKGENIDRVFGRRAFQVITAGTGNEVVADKLQVSTKYAQLTEAGGHSPFSAVLLQALKGLTGRTDGIQLSSDLGYYMMTTLVNDKRLDASQTPRYASLGGDGDFMFFPAYKVLNPKLVGPLYIEEKSYLDIRISSCEALKKFILDQKDEDRIALFKSAMVHIAKILRDDEFTVRYAAIKFIDDVFGNEISAEKVEDLRKLVTPIANFLREQINNNVGDQSRLSLSSMNKTTAIARSLGKLAIYANPKAIDSLKNYVMKYQKPLWDQFSHQRSLPSDVVAYTKRLQFRPSQETLVAKMQFWHRINICYTWLNTQGRKRVNEHEEELARRHAKGKNLLIKAQNYFDKKHYFKARILAKKAIGENDENSLLRVQSAEWKQAKSLIYNRHCAQLLWQSPIGRHCISKINAMHFSRDGKYFACSDNKDIRLWDVKTGQQIAILSGHKEAINNLVFTNDSEMIMASSRDNKMYLWDVKNKKNTLQFSGHSRVVKSISFHPQQNIFASASGGEIILWNLQSGKELFRLFHPKVQNVSFHRQQSTLASVGDGKIKLWDIDSRKQMATLEHKAIYKAYFTTNGKTIISIGTDQSIVIWDATTYKLIKKIPAETTTYYIVLSPDKNMIATANNKNIEIWQYSTGKKLAHLKLEVNNLCFNSDGTMLAVASNNNVLFWDCQNWKQKPPLAGHKQQIEDICFSSDGRWILSGGHDDVIKIWSTTSGKLHTTLHGHSGFINKVRFSPNNKILASCSWDNTIRLWNPDNNSEVAVFQGHSDEDGILVGVDSIAFNRDGNILISGGFETIKIWNIKERKLITTLKAHNNRVESLCFSPTGDIFASSSENKICLWNANNYQKVAELLGHESDITELDFAPDGKVLASSSTDKTIKLWNIEKRKEITTLRGHTSWVNTVRFSPDGKSLASAGDGVVKIWRTVWSNFTNWDNTAYEETTLDGHNGSIMSIAFSPQGDTLASAGEDAALKLWDISLGKPINVFERKSPTDSAYINRKILIFVNLNKIAVWSLVQKKWLAKFKTEDLIDKIDLVPGDRYLICSFWQKNIAELWDLKQKKIIAKFYHKAPITDITCSPEGDIFASASNDNIRLWSLTTYKQIGVIPTKSPKLVDFDLNGKYIISAGNNGFLKIWDRKNKQQISILRGHRTSVTNVDFSHDGKRMISSSQMGSRKIWNLNAMQEEASVGQQSYQKSFVQFSQENVVYHQGNTIHFWFKQTQKGLFFYTPDKKIIAMKYLSPRCLITINDNGITKLWNLPDISNHTIYKNIYRWNELGIDFNKTNPNLFDNSTLYLKNKFPLTQLWKNN</sequence>
<dbReference type="SUPFAM" id="SSF50978">
    <property type="entry name" value="WD40 repeat-like"/>
    <property type="match status" value="4"/>
</dbReference>
<dbReference type="Gene3D" id="3.40.50.1460">
    <property type="match status" value="1"/>
</dbReference>
<dbReference type="GO" id="GO:0004197">
    <property type="term" value="F:cysteine-type endopeptidase activity"/>
    <property type="evidence" value="ECO:0007669"/>
    <property type="project" value="InterPro"/>
</dbReference>
<dbReference type="Pfam" id="PF00656">
    <property type="entry name" value="Peptidase_C14"/>
    <property type="match status" value="1"/>
</dbReference>
<evidence type="ECO:0000259" key="4">
    <source>
        <dbReference type="Pfam" id="PF00656"/>
    </source>
</evidence>
<dbReference type="Pfam" id="PF00400">
    <property type="entry name" value="WD40"/>
    <property type="match status" value="15"/>
</dbReference>
<dbReference type="EMBL" id="AP019860">
    <property type="protein sequence ID" value="BBM86232.1"/>
    <property type="molecule type" value="Genomic_DNA"/>
</dbReference>
<dbReference type="InterPro" id="IPR001680">
    <property type="entry name" value="WD40_rpt"/>
</dbReference>
<dbReference type="PANTHER" id="PTHR14604">
    <property type="entry name" value="WD40 REPEAT PF20"/>
    <property type="match status" value="1"/>
</dbReference>
<evidence type="ECO:0000256" key="3">
    <source>
        <dbReference type="PROSITE-ProRule" id="PRU00221"/>
    </source>
</evidence>
<dbReference type="OrthoDB" id="277950at2"/>
<dbReference type="PROSITE" id="PS50082">
    <property type="entry name" value="WD_REPEATS_2"/>
    <property type="match status" value="11"/>
</dbReference>
<dbReference type="InterPro" id="IPR016024">
    <property type="entry name" value="ARM-type_fold"/>
</dbReference>
<keyword evidence="6" id="KW-1185">Reference proteome</keyword>
<dbReference type="Gene3D" id="2.130.10.10">
    <property type="entry name" value="YVTN repeat-like/Quinoprotein amine dehydrogenase"/>
    <property type="match status" value="5"/>
</dbReference>
<dbReference type="PROSITE" id="PS50294">
    <property type="entry name" value="WD_REPEATS_REGION"/>
    <property type="match status" value="8"/>
</dbReference>
<feature type="repeat" description="WD" evidence="3">
    <location>
        <begin position="1210"/>
        <end position="1240"/>
    </location>
</feature>
<reference evidence="5 6" key="1">
    <citation type="submission" date="2019-08" db="EMBL/GenBank/DDBJ databases">
        <title>Complete genome sequence of Candidatus Uab amorphum.</title>
        <authorList>
            <person name="Shiratori T."/>
            <person name="Suzuki S."/>
            <person name="Kakizawa Y."/>
            <person name="Ishida K."/>
        </authorList>
    </citation>
    <scope>NUCLEOTIDE SEQUENCE [LARGE SCALE GENOMIC DNA]</scope>
    <source>
        <strain evidence="5 6">SRT547</strain>
    </source>
</reference>
<protein>
    <recommendedName>
        <fullName evidence="4">Peptidase C14 caspase domain-containing protein</fullName>
    </recommendedName>
</protein>
<gene>
    <name evidence="5" type="ORF">UABAM_04618</name>
</gene>
<feature type="repeat" description="WD" evidence="3">
    <location>
        <begin position="1127"/>
        <end position="1167"/>
    </location>
</feature>
<dbReference type="SUPFAM" id="SSF52129">
    <property type="entry name" value="Caspase-like"/>
    <property type="match status" value="1"/>
</dbReference>
<name>A0A5S9F6G1_UABAM</name>
<dbReference type="GO" id="GO:0006508">
    <property type="term" value="P:proteolysis"/>
    <property type="evidence" value="ECO:0007669"/>
    <property type="project" value="InterPro"/>
</dbReference>
<dbReference type="InterPro" id="IPR019775">
    <property type="entry name" value="WD40_repeat_CS"/>
</dbReference>
<feature type="repeat" description="WD" evidence="3">
    <location>
        <begin position="1462"/>
        <end position="1503"/>
    </location>
</feature>
<proteinExistence type="predicted"/>
<feature type="domain" description="Peptidase C14 caspase" evidence="4">
    <location>
        <begin position="134"/>
        <end position="376"/>
    </location>
</feature>
<feature type="repeat" description="WD" evidence="3">
    <location>
        <begin position="996"/>
        <end position="1037"/>
    </location>
</feature>
<dbReference type="RefSeq" id="WP_151970298.1">
    <property type="nucleotide sequence ID" value="NZ_AP019860.1"/>
</dbReference>
<evidence type="ECO:0000256" key="1">
    <source>
        <dbReference type="ARBA" id="ARBA00022574"/>
    </source>
</evidence>
<feature type="repeat" description="WD" evidence="3">
    <location>
        <begin position="1038"/>
        <end position="1079"/>
    </location>
</feature>
<feature type="repeat" description="WD" evidence="3">
    <location>
        <begin position="1168"/>
        <end position="1209"/>
    </location>
</feature>
<dbReference type="CDD" id="cd00200">
    <property type="entry name" value="WD40"/>
    <property type="match status" value="3"/>
</dbReference>
<dbReference type="KEGG" id="uam:UABAM_04618"/>
<dbReference type="InterPro" id="IPR050995">
    <property type="entry name" value="WD-F-box_domain-protein"/>
</dbReference>
<evidence type="ECO:0000313" key="6">
    <source>
        <dbReference type="Proteomes" id="UP000326354"/>
    </source>
</evidence>
<feature type="repeat" description="WD" evidence="3">
    <location>
        <begin position="798"/>
        <end position="838"/>
    </location>
</feature>
<organism evidence="5 6">
    <name type="scientific">Uabimicrobium amorphum</name>
    <dbReference type="NCBI Taxonomy" id="2596890"/>
    <lineage>
        <taxon>Bacteria</taxon>
        <taxon>Pseudomonadati</taxon>
        <taxon>Planctomycetota</taxon>
        <taxon>Candidatus Uabimicrobiia</taxon>
        <taxon>Candidatus Uabimicrobiales</taxon>
        <taxon>Candidatus Uabimicrobiaceae</taxon>
        <taxon>Candidatus Uabimicrobium</taxon>
    </lineage>
</organism>
<dbReference type="SUPFAM" id="SSF48371">
    <property type="entry name" value="ARM repeat"/>
    <property type="match status" value="1"/>
</dbReference>
<accession>A0A5S9F6G1</accession>
<feature type="repeat" description="WD" evidence="3">
    <location>
        <begin position="1260"/>
        <end position="1301"/>
    </location>
</feature>
<dbReference type="PRINTS" id="PR00320">
    <property type="entry name" value="GPROTEINBRPT"/>
</dbReference>
<dbReference type="Proteomes" id="UP000326354">
    <property type="component" value="Chromosome"/>
</dbReference>
<evidence type="ECO:0000313" key="5">
    <source>
        <dbReference type="EMBL" id="BBM86232.1"/>
    </source>
</evidence>
<feature type="repeat" description="WD" evidence="3">
    <location>
        <begin position="1430"/>
        <end position="1461"/>
    </location>
</feature>
<evidence type="ECO:0000256" key="2">
    <source>
        <dbReference type="ARBA" id="ARBA00022737"/>
    </source>
</evidence>
<dbReference type="SMART" id="SM00320">
    <property type="entry name" value="WD40"/>
    <property type="match status" value="18"/>
</dbReference>
<dbReference type="InterPro" id="IPR020472">
    <property type="entry name" value="WD40_PAC1"/>
</dbReference>
<feature type="repeat" description="WD" evidence="3">
    <location>
        <begin position="756"/>
        <end position="797"/>
    </location>
</feature>
<dbReference type="InterPro" id="IPR029030">
    <property type="entry name" value="Caspase-like_dom_sf"/>
</dbReference>